<dbReference type="Proteomes" id="UP000076079">
    <property type="component" value="Chromosome"/>
</dbReference>
<dbReference type="EMBL" id="CP015136">
    <property type="protein sequence ID" value="AMY07493.1"/>
    <property type="molecule type" value="Genomic_DNA"/>
</dbReference>
<dbReference type="InterPro" id="IPR001173">
    <property type="entry name" value="Glyco_trans_2-like"/>
</dbReference>
<organism evidence="3 4">
    <name type="scientific">Luteitalea pratensis</name>
    <dbReference type="NCBI Taxonomy" id="1855912"/>
    <lineage>
        <taxon>Bacteria</taxon>
        <taxon>Pseudomonadati</taxon>
        <taxon>Acidobacteriota</taxon>
        <taxon>Vicinamibacteria</taxon>
        <taxon>Vicinamibacterales</taxon>
        <taxon>Vicinamibacteraceae</taxon>
        <taxon>Luteitalea</taxon>
    </lineage>
</organism>
<dbReference type="AlphaFoldDB" id="A0A143PGW7"/>
<dbReference type="InterPro" id="IPR029044">
    <property type="entry name" value="Nucleotide-diphossugar_trans"/>
</dbReference>
<proteinExistence type="inferred from homology"/>
<gene>
    <name evidence="3" type="ORF">LuPra_00666</name>
</gene>
<dbReference type="Gene3D" id="3.90.550.10">
    <property type="entry name" value="Spore Coat Polysaccharide Biosynthesis Protein SpsA, Chain A"/>
    <property type="match status" value="1"/>
</dbReference>
<reference evidence="3 4" key="1">
    <citation type="journal article" date="2016" name="Genome Announc.">
        <title>First Complete Genome Sequence of a Subdivision 6 Acidobacterium Strain.</title>
        <authorList>
            <person name="Huang S."/>
            <person name="Vieira S."/>
            <person name="Bunk B."/>
            <person name="Riedel T."/>
            <person name="Sproer C."/>
            <person name="Overmann J."/>
        </authorList>
    </citation>
    <scope>NUCLEOTIDE SEQUENCE [LARGE SCALE GENOMIC DNA]</scope>
    <source>
        <strain evidence="4">DSM 100886 HEG_-6_39</strain>
    </source>
</reference>
<dbReference type="KEGG" id="abac:LuPra_00666"/>
<keyword evidence="4" id="KW-1185">Reference proteome</keyword>
<evidence type="ECO:0000313" key="4">
    <source>
        <dbReference type="Proteomes" id="UP000076079"/>
    </source>
</evidence>
<dbReference type="GO" id="GO:0016740">
    <property type="term" value="F:transferase activity"/>
    <property type="evidence" value="ECO:0007669"/>
    <property type="project" value="UniProtKB-KW"/>
</dbReference>
<keyword evidence="3" id="KW-0808">Transferase</keyword>
<dbReference type="PANTHER" id="PTHR43630:SF2">
    <property type="entry name" value="GLYCOSYLTRANSFERASE"/>
    <property type="match status" value="1"/>
</dbReference>
<evidence type="ECO:0000313" key="3">
    <source>
        <dbReference type="EMBL" id="AMY07493.1"/>
    </source>
</evidence>
<accession>A0A143PGW7</accession>
<dbReference type="CDD" id="cd02511">
    <property type="entry name" value="Beta4Glucosyltransferase"/>
    <property type="match status" value="1"/>
</dbReference>
<dbReference type="RefSeq" id="WP_157898676.1">
    <property type="nucleotide sequence ID" value="NZ_CP015136.1"/>
</dbReference>
<dbReference type="PANTHER" id="PTHR43630">
    <property type="entry name" value="POLY-BETA-1,6-N-ACETYL-D-GLUCOSAMINE SYNTHASE"/>
    <property type="match status" value="1"/>
</dbReference>
<comment type="similarity">
    <text evidence="1">Belongs to the glycosyltransferase 2 family. WaaE/KdtX subfamily.</text>
</comment>
<dbReference type="SUPFAM" id="SSF53448">
    <property type="entry name" value="Nucleotide-diphospho-sugar transferases"/>
    <property type="match status" value="1"/>
</dbReference>
<reference evidence="4" key="2">
    <citation type="submission" date="2016-04" db="EMBL/GenBank/DDBJ databases">
        <title>First Complete Genome Sequence of a Subdivision 6 Acidobacterium.</title>
        <authorList>
            <person name="Huang S."/>
            <person name="Vieira S."/>
            <person name="Bunk B."/>
            <person name="Riedel T."/>
            <person name="Sproeer C."/>
            <person name="Overmann J."/>
        </authorList>
    </citation>
    <scope>NUCLEOTIDE SEQUENCE [LARGE SCALE GENOMIC DNA]</scope>
    <source>
        <strain evidence="4">DSM 100886 HEG_-6_39</strain>
    </source>
</reference>
<evidence type="ECO:0000259" key="2">
    <source>
        <dbReference type="Pfam" id="PF00535"/>
    </source>
</evidence>
<evidence type="ECO:0000256" key="1">
    <source>
        <dbReference type="ARBA" id="ARBA00038494"/>
    </source>
</evidence>
<protein>
    <submittedName>
        <fullName evidence="3">Transferase 2, rSAM/selenodomain-associated</fullName>
    </submittedName>
</protein>
<dbReference type="Pfam" id="PF00535">
    <property type="entry name" value="Glycos_transf_2"/>
    <property type="match status" value="1"/>
</dbReference>
<sequence>MPPISVILITKDAAAHVERALQSVAWAAERIVVDCGSRDATLALAEPLATRVETHPWAGYGAQKNHAASLARHDWVLSLDADEAITETLRDQIAALPTNPGAAAFRMPRVTWYLGRWMRTTDWYPDRAVRLYDRRRAHWDDRPVHESLVVSGDVADLGGEIEHRPYADVAQHLARMNHYTTLAAAQMQAQGREARAWHLLLHPLAAFLRNYVARGGFRDGAPGLIVSMLGGVYVLQKYVKLWERQRQAP</sequence>
<name>A0A143PGW7_LUTPR</name>
<feature type="domain" description="Glycosyltransferase 2-like" evidence="2">
    <location>
        <begin position="5"/>
        <end position="139"/>
    </location>
</feature>
<dbReference type="STRING" id="1855912.LuPra_00666"/>
<dbReference type="OrthoDB" id="9815923at2"/>